<proteinExistence type="predicted"/>
<comment type="caution">
    <text evidence="1">The sequence shown here is derived from an EMBL/GenBank/DDBJ whole genome shotgun (WGS) entry which is preliminary data.</text>
</comment>
<dbReference type="InterPro" id="IPR058240">
    <property type="entry name" value="rSAM_sf"/>
</dbReference>
<dbReference type="Gene3D" id="3.80.30.20">
    <property type="entry name" value="tm_1862 like domain"/>
    <property type="match status" value="1"/>
</dbReference>
<name>A0A7K4N1Z4_9ARCH</name>
<reference evidence="1 2" key="1">
    <citation type="journal article" date="2019" name="Environ. Microbiol.">
        <title>Genomics insights into ecotype formation of ammonia-oxidizing archaea in the deep ocean.</title>
        <authorList>
            <person name="Wang Y."/>
            <person name="Huang J.M."/>
            <person name="Cui G.J."/>
            <person name="Nunoura T."/>
            <person name="Takaki Y."/>
            <person name="Li W.L."/>
            <person name="Li J."/>
            <person name="Gao Z.M."/>
            <person name="Takai K."/>
            <person name="Zhang A.Q."/>
            <person name="Stepanauskas R."/>
        </authorList>
    </citation>
    <scope>NUCLEOTIDE SEQUENCE [LARGE SCALE GENOMIC DNA]</scope>
    <source>
        <strain evidence="1 2">D1b</strain>
    </source>
</reference>
<evidence type="ECO:0000313" key="1">
    <source>
        <dbReference type="EMBL" id="NWJ77236.1"/>
    </source>
</evidence>
<dbReference type="GO" id="GO:0003824">
    <property type="term" value="F:catalytic activity"/>
    <property type="evidence" value="ECO:0007669"/>
    <property type="project" value="InterPro"/>
</dbReference>
<feature type="non-terminal residue" evidence="1">
    <location>
        <position position="425"/>
    </location>
</feature>
<dbReference type="SFLD" id="SFLDG01082">
    <property type="entry name" value="B12-binding_domain_containing"/>
    <property type="match status" value="1"/>
</dbReference>
<organism evidence="1 2">
    <name type="scientific">Marine Group I thaumarchaeote</name>
    <dbReference type="NCBI Taxonomy" id="2511932"/>
    <lineage>
        <taxon>Archaea</taxon>
        <taxon>Nitrososphaerota</taxon>
        <taxon>Marine Group I</taxon>
    </lineage>
</organism>
<protein>
    <submittedName>
        <fullName evidence="1">B12-binding domain-containing radical SAM protein</fullName>
    </submittedName>
</protein>
<dbReference type="PANTHER" id="PTHR42731:SF4">
    <property type="entry name" value="RADICAL SAM DOMAIN PROTEIN"/>
    <property type="match status" value="1"/>
</dbReference>
<accession>A0A7K4N1Z4</accession>
<dbReference type="AlphaFoldDB" id="A0A7K4N1Z4"/>
<evidence type="ECO:0000313" key="2">
    <source>
        <dbReference type="Proteomes" id="UP000527815"/>
    </source>
</evidence>
<dbReference type="SFLD" id="SFLDS00029">
    <property type="entry name" value="Radical_SAM"/>
    <property type="match status" value="1"/>
</dbReference>
<dbReference type="InterPro" id="IPR007197">
    <property type="entry name" value="rSAM"/>
</dbReference>
<dbReference type="Proteomes" id="UP000527815">
    <property type="component" value="Unassembled WGS sequence"/>
</dbReference>
<dbReference type="PANTHER" id="PTHR42731">
    <property type="entry name" value="SLL1084 PROTEIN"/>
    <property type="match status" value="1"/>
</dbReference>
<sequence>MPSPKIVLTADRTLMSLYRGLSLATFFGCAPALDPNRDKSSIWYKILGNQVTPKILFDFICNYAPHTNGVAKFAPYGLRKVEAGLLRDGFKREDVVVAHPDHIEKFIGPETEVVGTHEMDPLGMGPVTMTFTYGRRQTSYDEFYCAELHRRINAAKKKNNSHAKVIAGASGTWQYNYAPEKIEEYGLYAILEGELGGIAPEIDGHAGRFFNYLIDGQFENMDPFRKRKDFKVDIKEFKRDDKTIHARFINFWSRPDLDEIPEIVEPTMHGMVEVMRGCGRGCKFCDVTLRSLRYYSPEKVKKEIEVNIKKGGIDRAWVHSDDIFVYGMDPTTTKNMEPNRDALEELFTAIMSTGVKHTNPTHGTLAGAIADEKLIPNLSKIINASADNLIGIQCGLETGSIRLIEKYADRKLAPYQPEEWHWVVK</sequence>
<dbReference type="InterPro" id="IPR023404">
    <property type="entry name" value="rSAM_horseshoe"/>
</dbReference>
<gene>
    <name evidence="1" type="ORF">HX865_01830</name>
</gene>
<dbReference type="GO" id="GO:0051536">
    <property type="term" value="F:iron-sulfur cluster binding"/>
    <property type="evidence" value="ECO:0007669"/>
    <property type="project" value="InterPro"/>
</dbReference>
<dbReference type="SUPFAM" id="SSF102114">
    <property type="entry name" value="Radical SAM enzymes"/>
    <property type="match status" value="1"/>
</dbReference>
<dbReference type="EMBL" id="JACASZ010000017">
    <property type="protein sequence ID" value="NWJ77236.1"/>
    <property type="molecule type" value="Genomic_DNA"/>
</dbReference>